<proteinExistence type="predicted"/>
<dbReference type="EMBL" id="VUJX02000011">
    <property type="protein sequence ID" value="KAL0930537.1"/>
    <property type="molecule type" value="Genomic_DNA"/>
</dbReference>
<evidence type="ECO:0000313" key="1">
    <source>
        <dbReference type="EMBL" id="KAL0930537.1"/>
    </source>
</evidence>
<reference evidence="1 2" key="1">
    <citation type="journal article" date="2020" name="Phytopathology">
        <title>Genome Sequence Resources of Colletotrichum truncatum, C. plurivorum, C. musicola, and C. sojae: Four Species Pathogenic to Soybean (Glycine max).</title>
        <authorList>
            <person name="Rogerio F."/>
            <person name="Boufleur T.R."/>
            <person name="Ciampi-Guillardi M."/>
            <person name="Sukno S.A."/>
            <person name="Thon M.R."/>
            <person name="Massola Junior N.S."/>
            <person name="Baroncelli R."/>
        </authorList>
    </citation>
    <scope>NUCLEOTIDE SEQUENCE [LARGE SCALE GENOMIC DNA]</scope>
    <source>
        <strain evidence="1 2">CMES1059</strain>
    </source>
</reference>
<accession>A0ACC3YFA5</accession>
<evidence type="ECO:0000313" key="2">
    <source>
        <dbReference type="Proteomes" id="UP000805649"/>
    </source>
</evidence>
<protein>
    <submittedName>
        <fullName evidence="1">Uncharacterized protein</fullName>
    </submittedName>
</protein>
<organism evidence="1 2">
    <name type="scientific">Colletotrichum truncatum</name>
    <name type="common">Anthracnose fungus</name>
    <name type="synonym">Colletotrichum capsici</name>
    <dbReference type="NCBI Taxonomy" id="5467"/>
    <lineage>
        <taxon>Eukaryota</taxon>
        <taxon>Fungi</taxon>
        <taxon>Dikarya</taxon>
        <taxon>Ascomycota</taxon>
        <taxon>Pezizomycotina</taxon>
        <taxon>Sordariomycetes</taxon>
        <taxon>Hypocreomycetidae</taxon>
        <taxon>Glomerellales</taxon>
        <taxon>Glomerellaceae</taxon>
        <taxon>Colletotrichum</taxon>
        <taxon>Colletotrichum truncatum species complex</taxon>
    </lineage>
</organism>
<keyword evidence="2" id="KW-1185">Reference proteome</keyword>
<gene>
    <name evidence="1" type="ORF">CTRU02_214612</name>
</gene>
<dbReference type="Proteomes" id="UP000805649">
    <property type="component" value="Unassembled WGS sequence"/>
</dbReference>
<comment type="caution">
    <text evidence="1">The sequence shown here is derived from an EMBL/GenBank/DDBJ whole genome shotgun (WGS) entry which is preliminary data.</text>
</comment>
<name>A0ACC3YFA5_COLTU</name>
<sequence>MVSRDFFLRLPPTAAFLLLSSIFTLTQASALLPRQTNVVAYRTLDVLNWPLATPMPWLGALDRRQDSSTNTVCGYINGDPNLPATCSAGSHCAMDASASAIGCCPNGVACTTGVYTGCVDSNSATQTVTDPYIFTCQGSNVCFKNTYEGGAYQYGCGSTTQGSTVVPTATGLSTTVSITQVSGLVTKAETSSSSSSTSSSSSSSASSSSSSSSSTSSSTSSSSVTSSTPTSSAAPTSSQPPASSAPPPPPSQEAQDAALRRNGGIIGGVVTGAAIFVALISAGLWMRKRKRGNNKRTGPGLGKGPSYVKPVSNQREFTPVPGQEMFEQAGYGHPSMMPGAHGTTTSITGGRAATVPATPAESAYGGYVPGGAIPSGSARRSIEDEVPLTHRNEMEDFSRGYNDAINRNDGDETRVGSVAGRSTATTNDGGAGAGASSSAGAGANPADGADIAEERPLWQQNRRQSRNLMWM</sequence>